<dbReference type="OrthoDB" id="7854363at2"/>
<gene>
    <name evidence="3" type="ORF">SAMN04488047_11292</name>
</gene>
<dbReference type="InterPro" id="IPR018247">
    <property type="entry name" value="EF_Hand_1_Ca_BS"/>
</dbReference>
<dbReference type="GO" id="GO:0005509">
    <property type="term" value="F:calcium ion binding"/>
    <property type="evidence" value="ECO:0007669"/>
    <property type="project" value="InterPro"/>
</dbReference>
<keyword evidence="4" id="KW-1185">Reference proteome</keyword>
<evidence type="ECO:0000259" key="2">
    <source>
        <dbReference type="PROSITE" id="PS50222"/>
    </source>
</evidence>
<accession>A0A1I5T2D9</accession>
<name>A0A1I5T2D9_9RHOB</name>
<evidence type="ECO:0000256" key="1">
    <source>
        <dbReference type="SAM" id="SignalP"/>
    </source>
</evidence>
<proteinExistence type="predicted"/>
<evidence type="ECO:0000313" key="4">
    <source>
        <dbReference type="Proteomes" id="UP000199356"/>
    </source>
</evidence>
<feature type="domain" description="EF-hand" evidence="2">
    <location>
        <begin position="21"/>
        <end position="46"/>
    </location>
</feature>
<dbReference type="PROSITE" id="PS00018">
    <property type="entry name" value="EF_HAND_1"/>
    <property type="match status" value="3"/>
</dbReference>
<evidence type="ECO:0000313" key="3">
    <source>
        <dbReference type="EMBL" id="SFP76636.1"/>
    </source>
</evidence>
<dbReference type="Gene3D" id="1.10.238.10">
    <property type="entry name" value="EF-hand"/>
    <property type="match status" value="1"/>
</dbReference>
<sequence length="163" mass="17117">MPKFGRTALALILAAVPAVAQELDTDGDGLLSRAEFDAGLQQAGLFDRLDSDASGRLGIHEFYGGVHDVLDLNDGGVLTEGEWSGASGWFGGDSAFGEWDADADGILDNGEVAAAAKDGGLYAAWGGENGIDRGEWYAGLYDTADYDADGSIDEDEDGWADWF</sequence>
<dbReference type="RefSeq" id="WP_093423440.1">
    <property type="nucleotide sequence ID" value="NZ_FOXA01000012.1"/>
</dbReference>
<dbReference type="EMBL" id="FOXA01000012">
    <property type="protein sequence ID" value="SFP76636.1"/>
    <property type="molecule type" value="Genomic_DNA"/>
</dbReference>
<dbReference type="PROSITE" id="PS50222">
    <property type="entry name" value="EF_HAND_2"/>
    <property type="match status" value="1"/>
</dbReference>
<protein>
    <submittedName>
        <fullName evidence="3">EF hand</fullName>
    </submittedName>
</protein>
<dbReference type="SUPFAM" id="SSF47473">
    <property type="entry name" value="EF-hand"/>
    <property type="match status" value="1"/>
</dbReference>
<feature type="signal peptide" evidence="1">
    <location>
        <begin position="1"/>
        <end position="20"/>
    </location>
</feature>
<organism evidence="3 4">
    <name type="scientific">Tranquillimonas alkanivorans</name>
    <dbReference type="NCBI Taxonomy" id="441119"/>
    <lineage>
        <taxon>Bacteria</taxon>
        <taxon>Pseudomonadati</taxon>
        <taxon>Pseudomonadota</taxon>
        <taxon>Alphaproteobacteria</taxon>
        <taxon>Rhodobacterales</taxon>
        <taxon>Roseobacteraceae</taxon>
        <taxon>Tranquillimonas</taxon>
    </lineage>
</organism>
<reference evidence="3 4" key="1">
    <citation type="submission" date="2016-10" db="EMBL/GenBank/DDBJ databases">
        <authorList>
            <person name="de Groot N.N."/>
        </authorList>
    </citation>
    <scope>NUCLEOTIDE SEQUENCE [LARGE SCALE GENOMIC DNA]</scope>
    <source>
        <strain evidence="3 4">DSM 19547</strain>
    </source>
</reference>
<dbReference type="Proteomes" id="UP000199356">
    <property type="component" value="Unassembled WGS sequence"/>
</dbReference>
<keyword evidence="1" id="KW-0732">Signal</keyword>
<feature type="chain" id="PRO_5011499313" evidence="1">
    <location>
        <begin position="21"/>
        <end position="163"/>
    </location>
</feature>
<dbReference type="InterPro" id="IPR011992">
    <property type="entry name" value="EF-hand-dom_pair"/>
</dbReference>
<dbReference type="STRING" id="441119.SAMN04488047_11292"/>
<dbReference type="InterPro" id="IPR002048">
    <property type="entry name" value="EF_hand_dom"/>
</dbReference>
<dbReference type="AlphaFoldDB" id="A0A1I5T2D9"/>